<protein>
    <submittedName>
        <fullName evidence="2">Uncharacterized protein</fullName>
    </submittedName>
</protein>
<gene>
    <name evidence="2" type="ORF">Afil01_55160</name>
</gene>
<organism evidence="2 3">
    <name type="scientific">Actinorhabdospora filicis</name>
    <dbReference type="NCBI Taxonomy" id="1785913"/>
    <lineage>
        <taxon>Bacteria</taxon>
        <taxon>Bacillati</taxon>
        <taxon>Actinomycetota</taxon>
        <taxon>Actinomycetes</taxon>
        <taxon>Micromonosporales</taxon>
        <taxon>Micromonosporaceae</taxon>
        <taxon>Actinorhabdospora</taxon>
    </lineage>
</organism>
<dbReference type="RefSeq" id="WP_285665955.1">
    <property type="nucleotide sequence ID" value="NZ_BSTX01000004.1"/>
</dbReference>
<keyword evidence="1" id="KW-0472">Membrane</keyword>
<dbReference type="Proteomes" id="UP001165079">
    <property type="component" value="Unassembled WGS sequence"/>
</dbReference>
<keyword evidence="3" id="KW-1185">Reference proteome</keyword>
<accession>A0A9W6SRM2</accession>
<dbReference type="EMBL" id="BSTX01000004">
    <property type="protein sequence ID" value="GLZ80709.1"/>
    <property type="molecule type" value="Genomic_DNA"/>
</dbReference>
<keyword evidence="1" id="KW-0812">Transmembrane</keyword>
<feature type="transmembrane region" description="Helical" evidence="1">
    <location>
        <begin position="20"/>
        <end position="46"/>
    </location>
</feature>
<reference evidence="2" key="1">
    <citation type="submission" date="2023-03" db="EMBL/GenBank/DDBJ databases">
        <title>Actinorhabdospora filicis NBRC 111898.</title>
        <authorList>
            <person name="Ichikawa N."/>
            <person name="Sato H."/>
            <person name="Tonouchi N."/>
        </authorList>
    </citation>
    <scope>NUCLEOTIDE SEQUENCE</scope>
    <source>
        <strain evidence="2">NBRC 111898</strain>
    </source>
</reference>
<evidence type="ECO:0000313" key="3">
    <source>
        <dbReference type="Proteomes" id="UP001165079"/>
    </source>
</evidence>
<evidence type="ECO:0000313" key="2">
    <source>
        <dbReference type="EMBL" id="GLZ80709.1"/>
    </source>
</evidence>
<sequence>MTEPEPDAEPQELRKGGPKVFLLLTCGFLTLLCCLGTCLVGGALGLTRQENLAAARDGLGAPSGWRVAESTDWPWSASATLTGPDDPAAVSAWLSGLGEPGECPCEFKVGERTVSVTVDGGSLELSVS</sequence>
<keyword evidence="1" id="KW-1133">Transmembrane helix</keyword>
<comment type="caution">
    <text evidence="2">The sequence shown here is derived from an EMBL/GenBank/DDBJ whole genome shotgun (WGS) entry which is preliminary data.</text>
</comment>
<evidence type="ECO:0000256" key="1">
    <source>
        <dbReference type="SAM" id="Phobius"/>
    </source>
</evidence>
<name>A0A9W6SRM2_9ACTN</name>
<proteinExistence type="predicted"/>
<dbReference type="AlphaFoldDB" id="A0A9W6SRM2"/>